<evidence type="ECO:0000259" key="1">
    <source>
        <dbReference type="Pfam" id="PF00149"/>
    </source>
</evidence>
<gene>
    <name evidence="2" type="ORF">SAMN06265374_1119</name>
</gene>
<dbReference type="Gene3D" id="3.60.21.10">
    <property type="match status" value="1"/>
</dbReference>
<accession>A0ABY1NH19</accession>
<evidence type="ECO:0000313" key="3">
    <source>
        <dbReference type="Proteomes" id="UP001157914"/>
    </source>
</evidence>
<name>A0ABY1NH19_9HYPH</name>
<sequence>MANIDSSLDQLIPARSFRPGLPDTLPARVTPWPLDLPEPDNDCGTLASDFISSLAEANSLGPWTWPKKPIVFISDVHADAESLLRSLEASGIAHRYGLGLNDFHLTDFGLACQVVIGGDCLDKGPSNLDLLASLKALMDKGADTVLLAGNHDLRLLLGLASLGAKRGSLSAHMFVRMGKKVLPLMKEVFDLHVDPKTDLKHLPDEETCRKQMLPGKKWFKTFPKAAAEHLLPAAIDKELNRLRKKTKTFFQNASDLGLSARELYAAALKCRELFVDPHGDYAWFYQSMKAVHRSGSLLFVHAGIDDHMARQLSKSGPAQINSQFITESRAEPFTFYSGSLANLMRTKYRPVDHPLTEAGVRDLHSCGVRMLVHGHVNRHHGQELSAKQGLLHLEADITLDRHSRESEGLDGIGTGATIIHPDGNILGISCDYPYAKLFNPEHLHLVQRPLT</sequence>
<dbReference type="InterPro" id="IPR004843">
    <property type="entry name" value="Calcineurin-like_PHP"/>
</dbReference>
<proteinExistence type="predicted"/>
<reference evidence="2 3" key="1">
    <citation type="submission" date="2017-05" db="EMBL/GenBank/DDBJ databases">
        <authorList>
            <person name="Varghese N."/>
            <person name="Submissions S."/>
        </authorList>
    </citation>
    <scope>NUCLEOTIDE SEQUENCE [LARGE SCALE GENOMIC DNA]</scope>
    <source>
        <strain evidence="2 3">DSM 15949</strain>
    </source>
</reference>
<dbReference type="EMBL" id="FXTT01000001">
    <property type="protein sequence ID" value="SMP09491.1"/>
    <property type="molecule type" value="Genomic_DNA"/>
</dbReference>
<dbReference type="Pfam" id="PF00149">
    <property type="entry name" value="Metallophos"/>
    <property type="match status" value="1"/>
</dbReference>
<evidence type="ECO:0000313" key="2">
    <source>
        <dbReference type="EMBL" id="SMP09491.1"/>
    </source>
</evidence>
<dbReference type="PANTHER" id="PTHR46546:SF4">
    <property type="entry name" value="SHEWANELLA-LIKE PROTEIN PHOSPHATASE 1"/>
    <property type="match status" value="1"/>
</dbReference>
<dbReference type="RefSeq" id="WP_196220590.1">
    <property type="nucleotide sequence ID" value="NZ_BAAAEA010000001.1"/>
</dbReference>
<organism evidence="2 3">
    <name type="scientific">Roseibium denhamense</name>
    <dbReference type="NCBI Taxonomy" id="76305"/>
    <lineage>
        <taxon>Bacteria</taxon>
        <taxon>Pseudomonadati</taxon>
        <taxon>Pseudomonadota</taxon>
        <taxon>Alphaproteobacteria</taxon>
        <taxon>Hyphomicrobiales</taxon>
        <taxon>Stappiaceae</taxon>
        <taxon>Roseibium</taxon>
    </lineage>
</organism>
<comment type="caution">
    <text evidence="2">The sequence shown here is derived from an EMBL/GenBank/DDBJ whole genome shotgun (WGS) entry which is preliminary data.</text>
</comment>
<dbReference type="PANTHER" id="PTHR46546">
    <property type="entry name" value="SHEWANELLA-LIKE PROTEIN PHOSPHATASE 1"/>
    <property type="match status" value="1"/>
</dbReference>
<feature type="domain" description="Calcineurin-like phosphoesterase" evidence="1">
    <location>
        <begin position="69"/>
        <end position="160"/>
    </location>
</feature>
<dbReference type="InterPro" id="IPR029052">
    <property type="entry name" value="Metallo-depent_PP-like"/>
</dbReference>
<dbReference type="SUPFAM" id="SSF56300">
    <property type="entry name" value="Metallo-dependent phosphatases"/>
    <property type="match status" value="1"/>
</dbReference>
<keyword evidence="3" id="KW-1185">Reference proteome</keyword>
<protein>
    <recommendedName>
        <fullName evidence="1">Calcineurin-like phosphoesterase domain-containing protein</fullName>
    </recommendedName>
</protein>
<dbReference type="Proteomes" id="UP001157914">
    <property type="component" value="Unassembled WGS sequence"/>
</dbReference>